<keyword evidence="1" id="KW-1133">Transmembrane helix</keyword>
<organism evidence="3">
    <name type="scientific">hydrothermal vent metagenome</name>
    <dbReference type="NCBI Taxonomy" id="652676"/>
    <lineage>
        <taxon>unclassified sequences</taxon>
        <taxon>metagenomes</taxon>
        <taxon>ecological metagenomes</taxon>
    </lineage>
</organism>
<dbReference type="AlphaFoldDB" id="A0A3B1A3L5"/>
<evidence type="ECO:0000259" key="2">
    <source>
        <dbReference type="Pfam" id="PF09335"/>
    </source>
</evidence>
<protein>
    <submittedName>
        <fullName evidence="3">Membrane protein</fullName>
    </submittedName>
</protein>
<evidence type="ECO:0000313" key="3">
    <source>
        <dbReference type="EMBL" id="VAW96170.1"/>
    </source>
</evidence>
<dbReference type="PANTHER" id="PTHR42709:SF4">
    <property type="entry name" value="INNER MEMBRANE PROTEIN YQAA"/>
    <property type="match status" value="1"/>
</dbReference>
<proteinExistence type="predicted"/>
<dbReference type="Pfam" id="PF09335">
    <property type="entry name" value="VTT_dom"/>
    <property type="match status" value="1"/>
</dbReference>
<name>A0A3B1A3L5_9ZZZZ</name>
<dbReference type="InterPro" id="IPR051311">
    <property type="entry name" value="DedA_domain"/>
</dbReference>
<keyword evidence="1" id="KW-0472">Membrane</keyword>
<feature type="transmembrane region" description="Helical" evidence="1">
    <location>
        <begin position="121"/>
        <end position="142"/>
    </location>
</feature>
<accession>A0A3B1A3L5</accession>
<reference evidence="3" key="1">
    <citation type="submission" date="2018-06" db="EMBL/GenBank/DDBJ databases">
        <authorList>
            <person name="Zhirakovskaya E."/>
        </authorList>
    </citation>
    <scope>NUCLEOTIDE SEQUENCE</scope>
</reference>
<keyword evidence="1" id="KW-0812">Transmembrane</keyword>
<feature type="transmembrane region" description="Helical" evidence="1">
    <location>
        <begin position="96"/>
        <end position="115"/>
    </location>
</feature>
<dbReference type="EMBL" id="UOFU01000088">
    <property type="protein sequence ID" value="VAW96170.1"/>
    <property type="molecule type" value="Genomic_DNA"/>
</dbReference>
<gene>
    <name evidence="3" type="ORF">MNBD_GAMMA20-1870</name>
</gene>
<dbReference type="PANTHER" id="PTHR42709">
    <property type="entry name" value="ALKALINE PHOSPHATASE LIKE PROTEIN"/>
    <property type="match status" value="1"/>
</dbReference>
<sequence>MDSLIEDWGLWGLFLSAFIASTLMPGGSEAVLSALRLHDAHAPLLLLTIATLGNTLGGMSSWLIGRLLARRWPAGRVHKPSQQRAIRWLERHGSPLLLLSWLPVVGDPLCVAAGWLRIGFWPALVFIAIGKAARYGAILWLLKDY</sequence>
<evidence type="ECO:0000256" key="1">
    <source>
        <dbReference type="SAM" id="Phobius"/>
    </source>
</evidence>
<dbReference type="InterPro" id="IPR032816">
    <property type="entry name" value="VTT_dom"/>
</dbReference>
<feature type="transmembrane region" description="Helical" evidence="1">
    <location>
        <begin position="40"/>
        <end position="64"/>
    </location>
</feature>
<feature type="domain" description="VTT" evidence="2">
    <location>
        <begin position="44"/>
        <end position="135"/>
    </location>
</feature>